<dbReference type="AlphaFoldDB" id="A0A8H3XBI4"/>
<evidence type="ECO:0000313" key="2">
    <source>
        <dbReference type="EMBL" id="KAF0445056.1"/>
    </source>
</evidence>
<comment type="caution">
    <text evidence="2">The sequence shown here is derived from an EMBL/GenBank/DDBJ whole genome shotgun (WGS) entry which is preliminary data.</text>
</comment>
<protein>
    <submittedName>
        <fullName evidence="2">Uncharacterized protein</fullName>
    </submittedName>
</protein>
<keyword evidence="1" id="KW-0472">Membrane</keyword>
<sequence length="116" mass="13258">MLCSYSRPLATDHGTWLAIVKKLISTLIYIALMLPRGTRGQIISKEHYFTATARTTHNTLLQNISALLNKTGPSWLIWKTITTWKNLAFEFECVPSIPQPKPNHTIPLYQSRNSLY</sequence>
<evidence type="ECO:0000313" key="3">
    <source>
        <dbReference type="Proteomes" id="UP000439903"/>
    </source>
</evidence>
<proteinExistence type="predicted"/>
<feature type="transmembrane region" description="Helical" evidence="1">
    <location>
        <begin position="15"/>
        <end position="35"/>
    </location>
</feature>
<dbReference type="Proteomes" id="UP000439903">
    <property type="component" value="Unassembled WGS sequence"/>
</dbReference>
<reference evidence="2 3" key="1">
    <citation type="journal article" date="2019" name="Environ. Microbiol.">
        <title>At the nexus of three kingdoms: the genome of the mycorrhizal fungus Gigaspora margarita provides insights into plant, endobacterial and fungal interactions.</title>
        <authorList>
            <person name="Venice F."/>
            <person name="Ghignone S."/>
            <person name="Salvioli di Fossalunga A."/>
            <person name="Amselem J."/>
            <person name="Novero M."/>
            <person name="Xianan X."/>
            <person name="Sedzielewska Toro K."/>
            <person name="Morin E."/>
            <person name="Lipzen A."/>
            <person name="Grigoriev I.V."/>
            <person name="Henrissat B."/>
            <person name="Martin F.M."/>
            <person name="Bonfante P."/>
        </authorList>
    </citation>
    <scope>NUCLEOTIDE SEQUENCE [LARGE SCALE GENOMIC DNA]</scope>
    <source>
        <strain evidence="2 3">BEG34</strain>
    </source>
</reference>
<evidence type="ECO:0000256" key="1">
    <source>
        <dbReference type="SAM" id="Phobius"/>
    </source>
</evidence>
<keyword evidence="1" id="KW-0812">Transmembrane</keyword>
<keyword evidence="1" id="KW-1133">Transmembrane helix</keyword>
<organism evidence="2 3">
    <name type="scientific">Gigaspora margarita</name>
    <dbReference type="NCBI Taxonomy" id="4874"/>
    <lineage>
        <taxon>Eukaryota</taxon>
        <taxon>Fungi</taxon>
        <taxon>Fungi incertae sedis</taxon>
        <taxon>Mucoromycota</taxon>
        <taxon>Glomeromycotina</taxon>
        <taxon>Glomeromycetes</taxon>
        <taxon>Diversisporales</taxon>
        <taxon>Gigasporaceae</taxon>
        <taxon>Gigaspora</taxon>
    </lineage>
</organism>
<dbReference type="EMBL" id="WTPW01001289">
    <property type="protein sequence ID" value="KAF0445056.1"/>
    <property type="molecule type" value="Genomic_DNA"/>
</dbReference>
<name>A0A8H3XBI4_GIGMA</name>
<keyword evidence="3" id="KW-1185">Reference proteome</keyword>
<gene>
    <name evidence="2" type="ORF">F8M41_003269</name>
</gene>
<accession>A0A8H3XBI4</accession>